<keyword evidence="3" id="KW-0813">Transport</keyword>
<feature type="transmembrane region" description="Helical" evidence="8">
    <location>
        <begin position="45"/>
        <end position="65"/>
    </location>
</feature>
<organism evidence="9 10">
    <name type="scientific">Prauserella sediminis</name>
    <dbReference type="NCBI Taxonomy" id="577680"/>
    <lineage>
        <taxon>Bacteria</taxon>
        <taxon>Bacillati</taxon>
        <taxon>Actinomycetota</taxon>
        <taxon>Actinomycetes</taxon>
        <taxon>Pseudonocardiales</taxon>
        <taxon>Pseudonocardiaceae</taxon>
        <taxon>Prauserella</taxon>
        <taxon>Prauserella salsuginis group</taxon>
    </lineage>
</organism>
<dbReference type="AlphaFoldDB" id="A0A839XQI5"/>
<comment type="similarity">
    <text evidence="2 8">Belongs to the 4-toluene sulfonate uptake permease (TSUP) (TC 2.A.102) family.</text>
</comment>
<comment type="subcellular location">
    <subcellularLocation>
        <location evidence="1 8">Cell membrane</location>
        <topology evidence="1 8">Multi-pass membrane protein</topology>
    </subcellularLocation>
</comment>
<proteinExistence type="inferred from homology"/>
<evidence type="ECO:0000256" key="8">
    <source>
        <dbReference type="RuleBase" id="RU363041"/>
    </source>
</evidence>
<gene>
    <name evidence="9" type="ORF">FB384_003113</name>
</gene>
<feature type="transmembrane region" description="Helical" evidence="8">
    <location>
        <begin position="128"/>
        <end position="151"/>
    </location>
</feature>
<evidence type="ECO:0000256" key="2">
    <source>
        <dbReference type="ARBA" id="ARBA00009142"/>
    </source>
</evidence>
<name>A0A839XQI5_9PSEU</name>
<feature type="transmembrane region" description="Helical" evidence="8">
    <location>
        <begin position="189"/>
        <end position="209"/>
    </location>
</feature>
<feature type="transmembrane region" description="Helical" evidence="8">
    <location>
        <begin position="98"/>
        <end position="116"/>
    </location>
</feature>
<evidence type="ECO:0000256" key="4">
    <source>
        <dbReference type="ARBA" id="ARBA00022475"/>
    </source>
</evidence>
<comment type="caution">
    <text evidence="9">The sequence shown here is derived from an EMBL/GenBank/DDBJ whole genome shotgun (WGS) entry which is preliminary data.</text>
</comment>
<evidence type="ECO:0000256" key="6">
    <source>
        <dbReference type="ARBA" id="ARBA00022989"/>
    </source>
</evidence>
<dbReference type="Pfam" id="PF01925">
    <property type="entry name" value="TauE"/>
    <property type="match status" value="1"/>
</dbReference>
<dbReference type="EMBL" id="JACIBS010000001">
    <property type="protein sequence ID" value="MBB3664209.1"/>
    <property type="molecule type" value="Genomic_DNA"/>
</dbReference>
<feature type="transmembrane region" description="Helical" evidence="8">
    <location>
        <begin position="221"/>
        <end position="239"/>
    </location>
</feature>
<feature type="transmembrane region" description="Helical" evidence="8">
    <location>
        <begin position="72"/>
        <end position="92"/>
    </location>
</feature>
<evidence type="ECO:0000256" key="5">
    <source>
        <dbReference type="ARBA" id="ARBA00022692"/>
    </source>
</evidence>
<dbReference type="InterPro" id="IPR052017">
    <property type="entry name" value="TSUP"/>
</dbReference>
<keyword evidence="6 8" id="KW-1133">Transmembrane helix</keyword>
<accession>A0A839XQI5</accession>
<evidence type="ECO:0000313" key="10">
    <source>
        <dbReference type="Proteomes" id="UP000564573"/>
    </source>
</evidence>
<dbReference type="RefSeq" id="WP_183783786.1">
    <property type="nucleotide sequence ID" value="NZ_JACIBS010000001.1"/>
</dbReference>
<dbReference type="PANTHER" id="PTHR30269:SF37">
    <property type="entry name" value="MEMBRANE TRANSPORTER PROTEIN"/>
    <property type="match status" value="1"/>
</dbReference>
<reference evidence="9 10" key="1">
    <citation type="submission" date="2020-08" db="EMBL/GenBank/DDBJ databases">
        <title>Sequencing the genomes of 1000 actinobacteria strains.</title>
        <authorList>
            <person name="Klenk H.-P."/>
        </authorList>
    </citation>
    <scope>NUCLEOTIDE SEQUENCE [LARGE SCALE GENOMIC DNA]</scope>
    <source>
        <strain evidence="9 10">DSM 45267</strain>
    </source>
</reference>
<evidence type="ECO:0000313" key="9">
    <source>
        <dbReference type="EMBL" id="MBB3664209.1"/>
    </source>
</evidence>
<keyword evidence="7 8" id="KW-0472">Membrane</keyword>
<feature type="transmembrane region" description="Helical" evidence="8">
    <location>
        <begin position="12"/>
        <end position="39"/>
    </location>
</feature>
<feature type="transmembrane region" description="Helical" evidence="8">
    <location>
        <begin position="163"/>
        <end position="182"/>
    </location>
</feature>
<dbReference type="InterPro" id="IPR002781">
    <property type="entry name" value="TM_pro_TauE-like"/>
</dbReference>
<dbReference type="Proteomes" id="UP000564573">
    <property type="component" value="Unassembled WGS sequence"/>
</dbReference>
<dbReference type="PANTHER" id="PTHR30269">
    <property type="entry name" value="TRANSMEMBRANE PROTEIN YFCA"/>
    <property type="match status" value="1"/>
</dbReference>
<protein>
    <recommendedName>
        <fullName evidence="8">Probable membrane transporter protein</fullName>
    </recommendedName>
</protein>
<sequence length="241" mass="24679">MSTVIVGGAGIVILAAVLGGMTGFGYNLIATPLILLLGFDPPTVVAVNLAIALATRVSVVARLWHSIRWRRAIPLAVASFPGLVVGALLGGLIDPSGIRLVTGVVVLVVAPVMVFRTPSPGERSRSRYALAGFAGGALGTTTSLNGVPVALTLAADTDGQRSFIADLAVYFVSSNVVGLVVLGVRDGAFLGDVGLLAWWLPGALVANWIGTAWGGRVRPDVFRIATFVLVMAAGVATLLSV</sequence>
<keyword evidence="5 8" id="KW-0812">Transmembrane</keyword>
<dbReference type="GO" id="GO:0005886">
    <property type="term" value="C:plasma membrane"/>
    <property type="evidence" value="ECO:0007669"/>
    <property type="project" value="UniProtKB-SubCell"/>
</dbReference>
<evidence type="ECO:0000256" key="1">
    <source>
        <dbReference type="ARBA" id="ARBA00004651"/>
    </source>
</evidence>
<keyword evidence="4 8" id="KW-1003">Cell membrane</keyword>
<evidence type="ECO:0000256" key="7">
    <source>
        <dbReference type="ARBA" id="ARBA00023136"/>
    </source>
</evidence>
<keyword evidence="10" id="KW-1185">Reference proteome</keyword>
<evidence type="ECO:0000256" key="3">
    <source>
        <dbReference type="ARBA" id="ARBA00022448"/>
    </source>
</evidence>